<dbReference type="RefSeq" id="WP_038374531.1">
    <property type="nucleotide sequence ID" value="NZ_KK070011.1"/>
</dbReference>
<keyword evidence="6" id="KW-1185">Reference proteome</keyword>
<name>Z9JPF1_9MICO</name>
<proteinExistence type="inferred from homology"/>
<evidence type="ECO:0000256" key="4">
    <source>
        <dbReference type="ARBA" id="ARBA00022729"/>
    </source>
</evidence>
<dbReference type="PANTHER" id="PTHR43649:SF31">
    <property type="entry name" value="SN-GLYCEROL-3-PHOSPHATE-BINDING PERIPLASMIC PROTEIN UGPB"/>
    <property type="match status" value="1"/>
</dbReference>
<evidence type="ECO:0000256" key="3">
    <source>
        <dbReference type="ARBA" id="ARBA00022448"/>
    </source>
</evidence>
<dbReference type="GO" id="GO:0030313">
    <property type="term" value="C:cell envelope"/>
    <property type="evidence" value="ECO:0007669"/>
    <property type="project" value="UniProtKB-SubCell"/>
</dbReference>
<dbReference type="Pfam" id="PF01547">
    <property type="entry name" value="SBP_bac_1"/>
    <property type="match status" value="1"/>
</dbReference>
<sequence>MSTSTDVTRRALLAGAGVAGIAGTVAAWPRLTGADIPGRGEDALNILIMGNSTDAAGRQQIADGFMEEHPDIPVRIQAIQAADWADFFAKVLTMVAAGTEPDIVYTATEGAQLFAERLALPLDEYVLRDAEQMRDYFEDVHPSLIEAFLYKGSLYQLPLDFNAANMYLNLDVIERNGLEMPGEDWSRDDFTELLRGMQGDATPYFWTNRLFGGIVPWLYVNDTSFLVEERAPGGEELWSTFYPGETSRSGGYLWQQSNALDPRVHESFEYVRSLIEEGLAVRPEEGGGNALVGLFASGRIGSTPAGGYWVQGLAEGGMRPDQFDVQFFPRWRTQRHQFGAAGYAVMRTTKKADQAWEWIKFSSSKAAMELAFPTPATTPTRRSMVNDNFYTGTGPEHWSRFYETLDRFPTSGPIPAPPQQAAVETALIRNVSTALSGGSDGVARALENLDEDLRAVFEEEIA</sequence>
<dbReference type="PATRIC" id="fig|396014.3.peg.3552"/>
<comment type="subcellular location">
    <subcellularLocation>
        <location evidence="1">Cell envelope</location>
    </subcellularLocation>
</comment>
<dbReference type="OrthoDB" id="2531053at2"/>
<dbReference type="Gene3D" id="3.40.190.10">
    <property type="entry name" value="Periplasmic binding protein-like II"/>
    <property type="match status" value="1"/>
</dbReference>
<gene>
    <name evidence="5" type="ORF">BF93_10325</name>
</gene>
<dbReference type="eggNOG" id="COG1653">
    <property type="taxonomic scope" value="Bacteria"/>
</dbReference>
<comment type="caution">
    <text evidence="5">The sequence shown here is derived from an EMBL/GenBank/DDBJ whole genome shotgun (WGS) entry which is preliminary data.</text>
</comment>
<keyword evidence="4" id="KW-0732">Signal</keyword>
<keyword evidence="3" id="KW-0813">Transport</keyword>
<evidence type="ECO:0000313" key="5">
    <source>
        <dbReference type="EMBL" id="EWS79622.1"/>
    </source>
</evidence>
<reference evidence="5 6" key="1">
    <citation type="submission" date="2014-02" db="EMBL/GenBank/DDBJ databases">
        <title>Genome sequence of Brachybacterium phenoliresistens strain W13A50.</title>
        <authorList>
            <person name="Wang X."/>
        </authorList>
    </citation>
    <scope>NUCLEOTIDE SEQUENCE [LARGE SCALE GENOMIC DNA]</scope>
    <source>
        <strain evidence="5 6">W13A50</strain>
    </source>
</reference>
<dbReference type="Proteomes" id="UP000023067">
    <property type="component" value="Unassembled WGS sequence"/>
</dbReference>
<dbReference type="InterPro" id="IPR050490">
    <property type="entry name" value="Bact_solute-bd_prot1"/>
</dbReference>
<dbReference type="InterPro" id="IPR006311">
    <property type="entry name" value="TAT_signal"/>
</dbReference>
<organism evidence="5 6">
    <name type="scientific">Brachybacterium phenoliresistens</name>
    <dbReference type="NCBI Taxonomy" id="396014"/>
    <lineage>
        <taxon>Bacteria</taxon>
        <taxon>Bacillati</taxon>
        <taxon>Actinomycetota</taxon>
        <taxon>Actinomycetes</taxon>
        <taxon>Micrococcales</taxon>
        <taxon>Dermabacteraceae</taxon>
        <taxon>Brachybacterium</taxon>
    </lineage>
</organism>
<evidence type="ECO:0000256" key="1">
    <source>
        <dbReference type="ARBA" id="ARBA00004196"/>
    </source>
</evidence>
<dbReference type="HOGENOM" id="CLU_031285_10_5_11"/>
<dbReference type="EMBL" id="JDYK01000029">
    <property type="protein sequence ID" value="EWS79622.1"/>
    <property type="molecule type" value="Genomic_DNA"/>
</dbReference>
<dbReference type="InterPro" id="IPR006059">
    <property type="entry name" value="SBP"/>
</dbReference>
<dbReference type="STRING" id="396014.BF93_10325"/>
<dbReference type="AlphaFoldDB" id="Z9JPF1"/>
<evidence type="ECO:0000313" key="6">
    <source>
        <dbReference type="Proteomes" id="UP000023067"/>
    </source>
</evidence>
<dbReference type="PROSITE" id="PS51318">
    <property type="entry name" value="TAT"/>
    <property type="match status" value="1"/>
</dbReference>
<evidence type="ECO:0000256" key="2">
    <source>
        <dbReference type="ARBA" id="ARBA00008520"/>
    </source>
</evidence>
<accession>Z9JPF1</accession>
<protein>
    <submittedName>
        <fullName evidence="5">ABC transporter substrate-binding protein</fullName>
    </submittedName>
</protein>
<comment type="similarity">
    <text evidence="2">Belongs to the bacterial solute-binding protein 1 family.</text>
</comment>
<dbReference type="PANTHER" id="PTHR43649">
    <property type="entry name" value="ARABINOSE-BINDING PROTEIN-RELATED"/>
    <property type="match status" value="1"/>
</dbReference>
<dbReference type="SUPFAM" id="SSF53850">
    <property type="entry name" value="Periplasmic binding protein-like II"/>
    <property type="match status" value="1"/>
</dbReference>